<sequence>MITLVMCPQKSKPTPKNDAWRRLGELTGFYKPGAGPNLPGFSLRLGDGSLWWIAGSPEAASIAEKLAAIMELEEGDPEDAHLMFFYERHADQQWFKHPRLQDQGWSNLRHFFYRLSFHPRLRHFLGEYDKSNPNSSPYGMMCEALPSIHWESICRGGLPFHAALLEFQGQGVILAAAGETGKSTCCRRLPPPWRARCDDEVLAVLSPQGRYLAHPFPTWTDYLWERAPNTWKVEAAVPLAGIFFFEQAPEDDCVPLKDVDAAVAAITSAGQVMGRFLSWCDAGEARRLRLNMFDNACEIVKQVPTFHLRVSLTGKFWDKIKAALDWQ</sequence>
<name>A0A7V6A1X2_9BACT</name>
<proteinExistence type="predicted"/>
<dbReference type="NCBIfam" id="TIGR04249">
    <property type="entry name" value="SCM_chp_ScmC"/>
    <property type="match status" value="1"/>
</dbReference>
<dbReference type="AlphaFoldDB" id="A0A7V6A1X2"/>
<organism evidence="1">
    <name type="scientific">Desulfobacca acetoxidans</name>
    <dbReference type="NCBI Taxonomy" id="60893"/>
    <lineage>
        <taxon>Bacteria</taxon>
        <taxon>Pseudomonadati</taxon>
        <taxon>Thermodesulfobacteriota</taxon>
        <taxon>Desulfobaccia</taxon>
        <taxon>Desulfobaccales</taxon>
        <taxon>Desulfobaccaceae</taxon>
        <taxon>Desulfobacca</taxon>
    </lineage>
</organism>
<evidence type="ECO:0000313" key="1">
    <source>
        <dbReference type="EMBL" id="HHS28408.1"/>
    </source>
</evidence>
<comment type="caution">
    <text evidence="1">The sequence shown here is derived from an EMBL/GenBank/DDBJ whole genome shotgun (WGS) entry which is preliminary data.</text>
</comment>
<gene>
    <name evidence="1" type="primary">scmC</name>
    <name evidence="1" type="ORF">ENV52_01740</name>
</gene>
<dbReference type="InterPro" id="IPR026343">
    <property type="entry name" value="SCM_chp_ScmC"/>
</dbReference>
<dbReference type="EMBL" id="DTGR01000027">
    <property type="protein sequence ID" value="HHS28408.1"/>
    <property type="molecule type" value="Genomic_DNA"/>
</dbReference>
<protein>
    <submittedName>
        <fullName evidence="1">SynChlorMet cassette protein ScmC</fullName>
    </submittedName>
</protein>
<accession>A0A7V6A1X2</accession>
<reference evidence="1" key="1">
    <citation type="journal article" date="2020" name="mSystems">
        <title>Genome- and Community-Level Interaction Insights into Carbon Utilization and Element Cycling Functions of Hydrothermarchaeota in Hydrothermal Sediment.</title>
        <authorList>
            <person name="Zhou Z."/>
            <person name="Liu Y."/>
            <person name="Xu W."/>
            <person name="Pan J."/>
            <person name="Luo Z.H."/>
            <person name="Li M."/>
        </authorList>
    </citation>
    <scope>NUCLEOTIDE SEQUENCE [LARGE SCALE GENOMIC DNA]</scope>
    <source>
        <strain evidence="1">SpSt-767</strain>
    </source>
</reference>